<name>A0A0E9PAT9_ANGAN</name>
<sequence length="46" mass="5058">MHTSNIYLIYVFQDCSASGNVNSNVNIQNLCICPMSGSNSNFINTK</sequence>
<reference evidence="1" key="2">
    <citation type="journal article" date="2015" name="Fish Shellfish Immunol.">
        <title>Early steps in the European eel (Anguilla anguilla)-Vibrio vulnificus interaction in the gills: Role of the RtxA13 toxin.</title>
        <authorList>
            <person name="Callol A."/>
            <person name="Pajuelo D."/>
            <person name="Ebbesson L."/>
            <person name="Teles M."/>
            <person name="MacKenzie S."/>
            <person name="Amaro C."/>
        </authorList>
    </citation>
    <scope>NUCLEOTIDE SEQUENCE</scope>
</reference>
<dbReference type="EMBL" id="GBXM01106816">
    <property type="protein sequence ID" value="JAH01761.1"/>
    <property type="molecule type" value="Transcribed_RNA"/>
</dbReference>
<dbReference type="AlphaFoldDB" id="A0A0E9PAT9"/>
<accession>A0A0E9PAT9</accession>
<organism evidence="1">
    <name type="scientific">Anguilla anguilla</name>
    <name type="common">European freshwater eel</name>
    <name type="synonym">Muraena anguilla</name>
    <dbReference type="NCBI Taxonomy" id="7936"/>
    <lineage>
        <taxon>Eukaryota</taxon>
        <taxon>Metazoa</taxon>
        <taxon>Chordata</taxon>
        <taxon>Craniata</taxon>
        <taxon>Vertebrata</taxon>
        <taxon>Euteleostomi</taxon>
        <taxon>Actinopterygii</taxon>
        <taxon>Neopterygii</taxon>
        <taxon>Teleostei</taxon>
        <taxon>Anguilliformes</taxon>
        <taxon>Anguillidae</taxon>
        <taxon>Anguilla</taxon>
    </lineage>
</organism>
<proteinExistence type="predicted"/>
<protein>
    <submittedName>
        <fullName evidence="1">Uncharacterized protein</fullName>
    </submittedName>
</protein>
<reference evidence="1" key="1">
    <citation type="submission" date="2014-11" db="EMBL/GenBank/DDBJ databases">
        <authorList>
            <person name="Amaro Gonzalez C."/>
        </authorList>
    </citation>
    <scope>NUCLEOTIDE SEQUENCE</scope>
</reference>
<evidence type="ECO:0000313" key="1">
    <source>
        <dbReference type="EMBL" id="JAH01761.1"/>
    </source>
</evidence>